<evidence type="ECO:0000313" key="2">
    <source>
        <dbReference type="EMBL" id="GAF99509.1"/>
    </source>
</evidence>
<dbReference type="InterPro" id="IPR054353">
    <property type="entry name" value="IstA-like_C"/>
</dbReference>
<comment type="caution">
    <text evidence="2">The sequence shown here is derived from an EMBL/GenBank/DDBJ whole genome shotgun (WGS) entry which is preliminary data.</text>
</comment>
<dbReference type="AlphaFoldDB" id="X0U1X1"/>
<dbReference type="EMBL" id="BARS01011250">
    <property type="protein sequence ID" value="GAF99509.1"/>
    <property type="molecule type" value="Genomic_DNA"/>
</dbReference>
<organism evidence="2">
    <name type="scientific">marine sediment metagenome</name>
    <dbReference type="NCBI Taxonomy" id="412755"/>
    <lineage>
        <taxon>unclassified sequences</taxon>
        <taxon>metagenomes</taxon>
        <taxon>ecological metagenomes</taxon>
    </lineage>
</organism>
<protein>
    <recommendedName>
        <fullName evidence="1">Transposase for insertion sequence element IS21-like C-terminal domain-containing protein</fullName>
    </recommendedName>
</protein>
<feature type="domain" description="Transposase for insertion sequence element IS21-like C-terminal" evidence="1">
    <location>
        <begin position="1"/>
        <end position="49"/>
    </location>
</feature>
<name>X0U1X1_9ZZZZ</name>
<dbReference type="Pfam" id="PF22483">
    <property type="entry name" value="Mu-transpos_C_2"/>
    <property type="match status" value="1"/>
</dbReference>
<evidence type="ECO:0000259" key="1">
    <source>
        <dbReference type="Pfam" id="PF22483"/>
    </source>
</evidence>
<gene>
    <name evidence="2" type="ORF">S01H1_20533</name>
</gene>
<feature type="non-terminal residue" evidence="2">
    <location>
        <position position="1"/>
    </location>
</feature>
<reference evidence="2" key="1">
    <citation type="journal article" date="2014" name="Front. Microbiol.">
        <title>High frequency of phylogenetically diverse reductive dehalogenase-homologous genes in deep subseafloor sedimentary metagenomes.</title>
        <authorList>
            <person name="Kawai M."/>
            <person name="Futagami T."/>
            <person name="Toyoda A."/>
            <person name="Takaki Y."/>
            <person name="Nishi S."/>
            <person name="Hori S."/>
            <person name="Arai W."/>
            <person name="Tsubouchi T."/>
            <person name="Morono Y."/>
            <person name="Uchiyama I."/>
            <person name="Ito T."/>
            <person name="Fujiyama A."/>
            <person name="Inagaki F."/>
            <person name="Takami H."/>
        </authorList>
    </citation>
    <scope>NUCLEOTIDE SEQUENCE</scope>
    <source>
        <strain evidence="2">Expedition CK06-06</strain>
    </source>
</reference>
<sequence length="174" mass="20418">IRVLKNSYSVHSRLIGENVDVRIYAEHIEAWYAQRRIETLPRLRGENGHYINYRHVIDTLVRKPGAFENYRYKDDMFPTSQFRIAYDILRNQYGIKQANKQYLKILELAAKENEASVNEALRFLVNHADQIDFDTVEQMVKSEQQPPSVTDVYIGDIDLDSYDYLLESAETLLV</sequence>
<accession>X0U1X1</accession>
<proteinExistence type="predicted"/>